<protein>
    <submittedName>
        <fullName evidence="2">Uncharacterized protein</fullName>
    </submittedName>
</protein>
<reference evidence="2 3" key="1">
    <citation type="submission" date="2019-04" db="EMBL/GenBank/DDBJ databases">
        <title>Comparative genomics and transcriptomics to analyze fruiting body development in filamentous ascomycetes.</title>
        <authorList>
            <consortium name="DOE Joint Genome Institute"/>
            <person name="Lutkenhaus R."/>
            <person name="Traeger S."/>
            <person name="Breuer J."/>
            <person name="Kuo A."/>
            <person name="Lipzen A."/>
            <person name="Pangilinan J."/>
            <person name="Dilworth D."/>
            <person name="Sandor L."/>
            <person name="Poggeler S."/>
            <person name="Barry K."/>
            <person name="Grigoriev I.V."/>
            <person name="Nowrousian M."/>
        </authorList>
    </citation>
    <scope>NUCLEOTIDE SEQUENCE [LARGE SCALE GENOMIC DNA]</scope>
    <source>
        <strain evidence="2 3">CBS 389.68</strain>
    </source>
</reference>
<gene>
    <name evidence="2" type="ORF">EX30DRAFT_108261</name>
</gene>
<name>A0A4S2MQF6_9PEZI</name>
<dbReference type="InParanoid" id="A0A4S2MQF6"/>
<dbReference type="AlphaFoldDB" id="A0A4S2MQF6"/>
<evidence type="ECO:0000256" key="1">
    <source>
        <dbReference type="SAM" id="MobiDB-lite"/>
    </source>
</evidence>
<evidence type="ECO:0000313" key="3">
    <source>
        <dbReference type="Proteomes" id="UP000298138"/>
    </source>
</evidence>
<organism evidence="2 3">
    <name type="scientific">Ascodesmis nigricans</name>
    <dbReference type="NCBI Taxonomy" id="341454"/>
    <lineage>
        <taxon>Eukaryota</taxon>
        <taxon>Fungi</taxon>
        <taxon>Dikarya</taxon>
        <taxon>Ascomycota</taxon>
        <taxon>Pezizomycotina</taxon>
        <taxon>Pezizomycetes</taxon>
        <taxon>Pezizales</taxon>
        <taxon>Ascodesmidaceae</taxon>
        <taxon>Ascodesmis</taxon>
    </lineage>
</organism>
<keyword evidence="3" id="KW-1185">Reference proteome</keyword>
<proteinExistence type="predicted"/>
<dbReference type="Proteomes" id="UP000298138">
    <property type="component" value="Unassembled WGS sequence"/>
</dbReference>
<evidence type="ECO:0000313" key="2">
    <source>
        <dbReference type="EMBL" id="TGZ79461.1"/>
    </source>
</evidence>
<feature type="compositionally biased region" description="Basic residues" evidence="1">
    <location>
        <begin position="10"/>
        <end position="21"/>
    </location>
</feature>
<feature type="region of interest" description="Disordered" evidence="1">
    <location>
        <begin position="1"/>
        <end position="37"/>
    </location>
</feature>
<accession>A0A4S2MQF6</accession>
<sequence length="90" mass="9952">MYKPTEPPKPKPKKKQKKTPKKTPTLIIPLYHRPHPPRASIPPAVFSSISTHSHSRSSKYLVNASCYPLCSSASALSPFLCPLPSPSLLY</sequence>
<dbReference type="EMBL" id="ML220131">
    <property type="protein sequence ID" value="TGZ79461.1"/>
    <property type="molecule type" value="Genomic_DNA"/>
</dbReference>